<reference evidence="1 2" key="1">
    <citation type="submission" date="2012-12" db="EMBL/GenBank/DDBJ databases">
        <title>The Genome Sequence of Bacillus cereus VD133.</title>
        <authorList>
            <consortium name="The Broad Institute Genome Sequencing Platform"/>
            <consortium name="The Broad Institute Genome Sequencing Center for Infectious Disease"/>
            <person name="Feldgarden M."/>
            <person name="Van der Auwera G.A."/>
            <person name="Mahillon J."/>
            <person name="Duprez V."/>
            <person name="Timmery S."/>
            <person name="Mattelet C."/>
            <person name="Dierick K."/>
            <person name="Sun M."/>
            <person name="Yu Z."/>
            <person name="Zhu L."/>
            <person name="Hu X."/>
            <person name="Shank E.B."/>
            <person name="Swiecicka I."/>
            <person name="Hansen B.M."/>
            <person name="Andrup L."/>
            <person name="Walker B."/>
            <person name="Young S.K."/>
            <person name="Zeng Q."/>
            <person name="Gargeya S."/>
            <person name="Fitzgerald M."/>
            <person name="Haas B."/>
            <person name="Abouelleil A."/>
            <person name="Alvarado L."/>
            <person name="Arachchi H.M."/>
            <person name="Berlin A.M."/>
            <person name="Chapman S.B."/>
            <person name="Dewar J."/>
            <person name="Goldberg J."/>
            <person name="Griggs A."/>
            <person name="Gujja S."/>
            <person name="Hansen M."/>
            <person name="Howarth C."/>
            <person name="Imamovic A."/>
            <person name="Larimer J."/>
            <person name="McCowan C."/>
            <person name="Murphy C."/>
            <person name="Neiman D."/>
            <person name="Pearson M."/>
            <person name="Priest M."/>
            <person name="Roberts A."/>
            <person name="Saif S."/>
            <person name="Shea T."/>
            <person name="Sisk P."/>
            <person name="Sykes S."/>
            <person name="Wortman J."/>
            <person name="Nusbaum C."/>
            <person name="Birren B."/>
        </authorList>
    </citation>
    <scope>NUCLEOTIDE SEQUENCE [LARGE SCALE GENOMIC DNA]</scope>
    <source>
        <strain evidence="1 2">VD133</strain>
    </source>
</reference>
<accession>A0A9W5UZX8</accession>
<dbReference type="EMBL" id="AHFB01000096">
    <property type="protein sequence ID" value="EOO28614.1"/>
    <property type="molecule type" value="Genomic_DNA"/>
</dbReference>
<protein>
    <submittedName>
        <fullName evidence="1">Uncharacterized protein</fullName>
    </submittedName>
</protein>
<sequence length="51" mass="6189">MMDLYNSLEEHHGLTQNEIDEIDIVYFMKRMARRKKRNQPKLATAEQVPWL</sequence>
<evidence type="ECO:0000313" key="2">
    <source>
        <dbReference type="Proteomes" id="UP000014018"/>
    </source>
</evidence>
<organism evidence="1 2">
    <name type="scientific">Bacillus cereus VD133</name>
    <dbReference type="NCBI Taxonomy" id="1053233"/>
    <lineage>
        <taxon>Bacteria</taxon>
        <taxon>Bacillati</taxon>
        <taxon>Bacillota</taxon>
        <taxon>Bacilli</taxon>
        <taxon>Bacillales</taxon>
        <taxon>Bacillaceae</taxon>
        <taxon>Bacillus</taxon>
        <taxon>Bacillus cereus group</taxon>
    </lineage>
</organism>
<dbReference type="Proteomes" id="UP000014018">
    <property type="component" value="Unassembled WGS sequence"/>
</dbReference>
<name>A0A9W5UZX8_BACCE</name>
<gene>
    <name evidence="1" type="ORF">IIU_05732</name>
</gene>
<dbReference type="AlphaFoldDB" id="A0A9W5UZX8"/>
<evidence type="ECO:0000313" key="1">
    <source>
        <dbReference type="EMBL" id="EOO28614.1"/>
    </source>
</evidence>
<dbReference type="RefSeq" id="WP_016111745.1">
    <property type="nucleotide sequence ID" value="NZ_KB976192.1"/>
</dbReference>
<comment type="caution">
    <text evidence="1">The sequence shown here is derived from an EMBL/GenBank/DDBJ whole genome shotgun (WGS) entry which is preliminary data.</text>
</comment>
<proteinExistence type="predicted"/>